<feature type="compositionally biased region" description="Basic and acidic residues" evidence="1">
    <location>
        <begin position="1017"/>
        <end position="1038"/>
    </location>
</feature>
<organism evidence="2 3">
    <name type="scientific">Piscirickettsia litoralis</name>
    <dbReference type="NCBI Taxonomy" id="1891921"/>
    <lineage>
        <taxon>Bacteria</taxon>
        <taxon>Pseudomonadati</taxon>
        <taxon>Pseudomonadota</taxon>
        <taxon>Gammaproteobacteria</taxon>
        <taxon>Thiotrichales</taxon>
        <taxon>Piscirickettsiaceae</taxon>
        <taxon>Piscirickettsia</taxon>
    </lineage>
</organism>
<keyword evidence="3" id="KW-1185">Reference proteome</keyword>
<dbReference type="Proteomes" id="UP000094329">
    <property type="component" value="Unassembled WGS sequence"/>
</dbReference>
<dbReference type="RefSeq" id="WP_069312144.1">
    <property type="nucleotide sequence ID" value="NZ_MDTU01000001.1"/>
</dbReference>
<evidence type="ECO:0000313" key="2">
    <source>
        <dbReference type="EMBL" id="ODN42347.1"/>
    </source>
</evidence>
<reference evidence="2 3" key="1">
    <citation type="submission" date="2016-08" db="EMBL/GenBank/DDBJ databases">
        <title>Draft genome sequence of Candidatus Piscirickettsia litoralis, from seawater.</title>
        <authorList>
            <person name="Wan X."/>
            <person name="Lee A.J."/>
            <person name="Hou S."/>
            <person name="Donachie S.P."/>
        </authorList>
    </citation>
    <scope>NUCLEOTIDE SEQUENCE [LARGE SCALE GENOMIC DNA]</scope>
    <source>
        <strain evidence="2 3">Y2</strain>
    </source>
</reference>
<protein>
    <recommendedName>
        <fullName evidence="4">S-layer family protein</fullName>
    </recommendedName>
</protein>
<evidence type="ECO:0000313" key="3">
    <source>
        <dbReference type="Proteomes" id="UP000094329"/>
    </source>
</evidence>
<gene>
    <name evidence="2" type="ORF">BGC07_04620</name>
</gene>
<name>A0ABX3A0H4_9GAMM</name>
<sequence length="1038" mass="103771">MTGSAINANNNITANQMTFTGPVATAAGTFTYNSNGNNMGFSNNLTGGSTNLTLNAGAGTLTLGGVTTLNSLSITSNANNIANNITTTIGGIIFTNPVTLTGNSVFTSTGNPINLDTVDGTQAFTIDAGASTVALNDKLGDSTRLGNFAVTGAGGITINTDTIKAAQIDLNNPVTLTAGVTLDSNSNPINFENTVNGTQALTINAGASTATIKNQLGNTARIGTLGITGNSIVINNNITANQMTFTGPVVTAAGTFTYDSNSNNIGFTNTLTGADTNLILNAGAGGDVTFANAVSLESLNTSANLANVGNNITTDSGGITFSSPVTLTGNSTFNSTNSAIVLDAVDGTKTFTLNAGTSTVALNNPIGASTRLGALDITGSAGITINTASIKAAQMDMNSPVTLAATTTLDSNGNAINLDDAVNATAAGMQGLTLSGGAGAVTLTGALGNVTRLGALSVTGSAINANNNITANQMTFTGPVATAAGTFTYDSNSNNIDFANTLTGVDTNLILNAGAGGDVTFANAVSLESLNTSANLANVGNNITTDSGGITFSSPIVLTGSSVFDSNSNTLTLNNTVDATTANVESLTLTATGGAVTIAGAVGAGTKLNTLTVNSSTLNLQNTLNATTESTTASTINVSGSGSILEADSLTTANDTINITAGTYNENIDFSNNSLTVITNGGTVNVDKLTISNPLTLAGTITSTNDIDVNEAVTLSAATILTGANINITNANAKFDGNQDLTLSSTGTIDIQQALGAGTALGAFTSSGSGSTQLGANISAQGGTITFNTPVVLTADTTHTDSGATGIQFNDTVNGTQDLTLITSHAASTISFASFVGNTSALDTLTINSAGAIQGSGLTKAVKAATIDITAVSESGSGMKLDAADVKVNITQNYTKFDIIASNSLQLGGQNGASITGVVQNASNDAAVTKVGALLGGATGTFLINNCTINVGGGGVCPAPPTPPTPPPPEPPPLPPEPPMPVLPFVDKNLIDQTSPVRTKIEINDSVSQEQSQVRGRQIEKNKKLEQGSIQEEKLIEK</sequence>
<evidence type="ECO:0008006" key="4">
    <source>
        <dbReference type="Google" id="ProtNLM"/>
    </source>
</evidence>
<feature type="region of interest" description="Disordered" evidence="1">
    <location>
        <begin position="997"/>
        <end position="1038"/>
    </location>
</feature>
<accession>A0ABX3A0H4</accession>
<feature type="compositionally biased region" description="Polar residues" evidence="1">
    <location>
        <begin position="1005"/>
        <end position="1015"/>
    </location>
</feature>
<comment type="caution">
    <text evidence="2">The sequence shown here is derived from an EMBL/GenBank/DDBJ whole genome shotgun (WGS) entry which is preliminary data.</text>
</comment>
<dbReference type="EMBL" id="MDTU01000001">
    <property type="protein sequence ID" value="ODN42347.1"/>
    <property type="molecule type" value="Genomic_DNA"/>
</dbReference>
<feature type="region of interest" description="Disordered" evidence="1">
    <location>
        <begin position="958"/>
        <end position="980"/>
    </location>
</feature>
<evidence type="ECO:0000256" key="1">
    <source>
        <dbReference type="SAM" id="MobiDB-lite"/>
    </source>
</evidence>
<proteinExistence type="predicted"/>